<reference evidence="1" key="1">
    <citation type="submission" date="2023-04" db="EMBL/GenBank/DDBJ databases">
        <title>A chromosome-level genome assembly of the parasitoid wasp Eretmocerus hayati.</title>
        <authorList>
            <person name="Zhong Y."/>
            <person name="Liu S."/>
            <person name="Liu Y."/>
        </authorList>
    </citation>
    <scope>NUCLEOTIDE SEQUENCE</scope>
    <source>
        <strain evidence="1">ZJU_SS_LIU_2023</strain>
    </source>
</reference>
<accession>A0ACC2PWD5</accession>
<comment type="caution">
    <text evidence="1">The sequence shown here is derived from an EMBL/GenBank/DDBJ whole genome shotgun (WGS) entry which is preliminary data.</text>
</comment>
<keyword evidence="2" id="KW-1185">Reference proteome</keyword>
<protein>
    <submittedName>
        <fullName evidence="1">Uncharacterized protein</fullName>
    </submittedName>
</protein>
<organism evidence="1 2">
    <name type="scientific">Eretmocerus hayati</name>
    <dbReference type="NCBI Taxonomy" id="131215"/>
    <lineage>
        <taxon>Eukaryota</taxon>
        <taxon>Metazoa</taxon>
        <taxon>Ecdysozoa</taxon>
        <taxon>Arthropoda</taxon>
        <taxon>Hexapoda</taxon>
        <taxon>Insecta</taxon>
        <taxon>Pterygota</taxon>
        <taxon>Neoptera</taxon>
        <taxon>Endopterygota</taxon>
        <taxon>Hymenoptera</taxon>
        <taxon>Apocrita</taxon>
        <taxon>Proctotrupomorpha</taxon>
        <taxon>Chalcidoidea</taxon>
        <taxon>Aphelinidae</taxon>
        <taxon>Aphelininae</taxon>
        <taxon>Eretmocerus</taxon>
    </lineage>
</organism>
<proteinExistence type="predicted"/>
<dbReference type="EMBL" id="CM056741">
    <property type="protein sequence ID" value="KAJ8686667.1"/>
    <property type="molecule type" value="Genomic_DNA"/>
</dbReference>
<sequence>MPDFSRVPIACLSLESRHLLANCLNPPKVLPASNGSLRDWRGLAKIFSIESEYIPALVSDADPFNSILSILERKSPHLTLKNLIVAFEDIDRWDVIDDSQVYLTRDADAYLTDLERPATVNNFAAEQKVLTLDDQVRVQQGLELQHYDAFVLHDDRDSVLVDEIVKNLEEKNNMKLCMKDRDLVVGIRIEQKAIVDLIYERCNRIIVIISPHLFQDPSNQFFINFAQATATKKKQERKIIPCICEECEIPPEIEFVSKLNYKTLKPEYFWNRLILSVQAVPDKATKQKPISQSKEARSLKNSNHNNATKSSTDISVKTPLTTSKDSNGISKQCSKAISSDNDTLPKQQVRDLSHKLPSIDDLPSLSSETQPKLKSSKKSNKKSYFRKPLALLSKLK</sequence>
<name>A0ACC2PWD5_9HYME</name>
<dbReference type="Proteomes" id="UP001239111">
    <property type="component" value="Chromosome 1"/>
</dbReference>
<evidence type="ECO:0000313" key="2">
    <source>
        <dbReference type="Proteomes" id="UP001239111"/>
    </source>
</evidence>
<gene>
    <name evidence="1" type="ORF">QAD02_022461</name>
</gene>
<evidence type="ECO:0000313" key="1">
    <source>
        <dbReference type="EMBL" id="KAJ8686667.1"/>
    </source>
</evidence>